<dbReference type="AlphaFoldDB" id="A0AA40ELU6"/>
<feature type="chain" id="PRO_5041221338" description="Secreted protein" evidence="2">
    <location>
        <begin position="24"/>
        <end position="110"/>
    </location>
</feature>
<accession>A0AA40ELU6</accession>
<protein>
    <recommendedName>
        <fullName evidence="5">Secreted protein</fullName>
    </recommendedName>
</protein>
<keyword evidence="2" id="KW-0732">Signal</keyword>
<evidence type="ECO:0000256" key="2">
    <source>
        <dbReference type="SAM" id="SignalP"/>
    </source>
</evidence>
<keyword evidence="4" id="KW-1185">Reference proteome</keyword>
<evidence type="ECO:0000256" key="1">
    <source>
        <dbReference type="SAM" id="MobiDB-lite"/>
    </source>
</evidence>
<feature type="signal peptide" evidence="2">
    <location>
        <begin position="1"/>
        <end position="23"/>
    </location>
</feature>
<organism evidence="3 4">
    <name type="scientific">Apiosordaria backusii</name>
    <dbReference type="NCBI Taxonomy" id="314023"/>
    <lineage>
        <taxon>Eukaryota</taxon>
        <taxon>Fungi</taxon>
        <taxon>Dikarya</taxon>
        <taxon>Ascomycota</taxon>
        <taxon>Pezizomycotina</taxon>
        <taxon>Sordariomycetes</taxon>
        <taxon>Sordariomycetidae</taxon>
        <taxon>Sordariales</taxon>
        <taxon>Lasiosphaeriaceae</taxon>
        <taxon>Apiosordaria</taxon>
    </lineage>
</organism>
<feature type="region of interest" description="Disordered" evidence="1">
    <location>
        <begin position="80"/>
        <end position="110"/>
    </location>
</feature>
<evidence type="ECO:0000313" key="3">
    <source>
        <dbReference type="EMBL" id="KAK0741744.1"/>
    </source>
</evidence>
<evidence type="ECO:0008006" key="5">
    <source>
        <dbReference type="Google" id="ProtNLM"/>
    </source>
</evidence>
<dbReference type="Proteomes" id="UP001172159">
    <property type="component" value="Unassembled WGS sequence"/>
</dbReference>
<dbReference type="EMBL" id="JAUKTV010000003">
    <property type="protein sequence ID" value="KAK0741744.1"/>
    <property type="molecule type" value="Genomic_DNA"/>
</dbReference>
<proteinExistence type="predicted"/>
<comment type="caution">
    <text evidence="3">The sequence shown here is derived from an EMBL/GenBank/DDBJ whole genome shotgun (WGS) entry which is preliminary data.</text>
</comment>
<evidence type="ECO:0000313" key="4">
    <source>
        <dbReference type="Proteomes" id="UP001172159"/>
    </source>
</evidence>
<gene>
    <name evidence="3" type="ORF">B0T21DRAFT_360047</name>
</gene>
<sequence>MDRRLVGQLTWAIAALVVDITASTSSGDAGKMTITRVALFWLNHVVEMFSLIQPKDDTQRCFQAVVEAAACRKLCASCSSAPFPQSPSPCPKRFSCTARGQSPRCRQGET</sequence>
<reference evidence="3" key="1">
    <citation type="submission" date="2023-06" db="EMBL/GenBank/DDBJ databases">
        <title>Genome-scale phylogeny and comparative genomics of the fungal order Sordariales.</title>
        <authorList>
            <consortium name="Lawrence Berkeley National Laboratory"/>
            <person name="Hensen N."/>
            <person name="Bonometti L."/>
            <person name="Westerberg I."/>
            <person name="Brannstrom I.O."/>
            <person name="Guillou S."/>
            <person name="Cros-Aarteil S."/>
            <person name="Calhoun S."/>
            <person name="Haridas S."/>
            <person name="Kuo A."/>
            <person name="Mondo S."/>
            <person name="Pangilinan J."/>
            <person name="Riley R."/>
            <person name="Labutti K."/>
            <person name="Andreopoulos B."/>
            <person name="Lipzen A."/>
            <person name="Chen C."/>
            <person name="Yanf M."/>
            <person name="Daum C."/>
            <person name="Ng V."/>
            <person name="Clum A."/>
            <person name="Steindorff A."/>
            <person name="Ohm R."/>
            <person name="Martin F."/>
            <person name="Silar P."/>
            <person name="Natvig D."/>
            <person name="Lalanne C."/>
            <person name="Gautier V."/>
            <person name="Ament-Velasquez S.L."/>
            <person name="Kruys A."/>
            <person name="Hutchinson M.I."/>
            <person name="Powell A.J."/>
            <person name="Barry K."/>
            <person name="Miller A.N."/>
            <person name="Grigoriev I.V."/>
            <person name="Debuchy R."/>
            <person name="Gladieux P."/>
            <person name="Thoren M.H."/>
            <person name="Johannesson H."/>
        </authorList>
    </citation>
    <scope>NUCLEOTIDE SEQUENCE</scope>
    <source>
        <strain evidence="3">CBS 540.89</strain>
    </source>
</reference>
<name>A0AA40ELU6_9PEZI</name>